<feature type="compositionally biased region" description="Polar residues" evidence="1">
    <location>
        <begin position="1"/>
        <end position="14"/>
    </location>
</feature>
<protein>
    <submittedName>
        <fullName evidence="2">14646_t:CDS:1</fullName>
    </submittedName>
</protein>
<sequence>MSHNGTSHQTTSSDTEYHSDSEHRSNSSISSPEYRELNETYSGDENNQNQKTSSSSVSALLQFPIVVDSLNYVKDSKYGGMAVNYAGVPIINTVSRITSPFQSQINQIDDIAANSIKSIGEKVPVIMKPTSEVIETVKTPAIQTIDTGKQYISNVTTPVYTIASNVGEEIDQRLAKPAKNLAQSMQAQITPIAKNVDNKFEPLVTKYARIVDAYLPEDESSDKEEESEDSFQLHQAVRAFNTTAKAHRRVSRSLKRTLTKSQIYTSEQLHQYTIFVKATETINQLQAKLHEVFLLTRETVQSPDFAVKINARLHEIVGWFVGELDKEKDLPRALKDRANDFSNTLITTRDSIALYIKENATHVPEEIQKRLKPLFEHVSEHVSEHFNFVAEHVSEHFNHVSEHVNQNYPGIAEKVKNLAEPVKAR</sequence>
<evidence type="ECO:0000313" key="3">
    <source>
        <dbReference type="Proteomes" id="UP000789508"/>
    </source>
</evidence>
<feature type="compositionally biased region" description="Basic and acidic residues" evidence="1">
    <location>
        <begin position="15"/>
        <end position="25"/>
    </location>
</feature>
<dbReference type="Proteomes" id="UP000789508">
    <property type="component" value="Unassembled WGS sequence"/>
</dbReference>
<evidence type="ECO:0000313" key="2">
    <source>
        <dbReference type="EMBL" id="CAG8724489.1"/>
    </source>
</evidence>
<name>A0A9N9I803_9GLOM</name>
<comment type="caution">
    <text evidence="2">The sequence shown here is derived from an EMBL/GenBank/DDBJ whole genome shotgun (WGS) entry which is preliminary data.</text>
</comment>
<feature type="non-terminal residue" evidence="2">
    <location>
        <position position="425"/>
    </location>
</feature>
<organism evidence="2 3">
    <name type="scientific">Ambispora leptoticha</name>
    <dbReference type="NCBI Taxonomy" id="144679"/>
    <lineage>
        <taxon>Eukaryota</taxon>
        <taxon>Fungi</taxon>
        <taxon>Fungi incertae sedis</taxon>
        <taxon>Mucoromycota</taxon>
        <taxon>Glomeromycotina</taxon>
        <taxon>Glomeromycetes</taxon>
        <taxon>Archaeosporales</taxon>
        <taxon>Ambisporaceae</taxon>
        <taxon>Ambispora</taxon>
    </lineage>
</organism>
<evidence type="ECO:0000256" key="1">
    <source>
        <dbReference type="SAM" id="MobiDB-lite"/>
    </source>
</evidence>
<accession>A0A9N9I803</accession>
<dbReference type="SUPFAM" id="SSF58113">
    <property type="entry name" value="Apolipoprotein A-I"/>
    <property type="match status" value="1"/>
</dbReference>
<reference evidence="2" key="1">
    <citation type="submission" date="2021-06" db="EMBL/GenBank/DDBJ databases">
        <authorList>
            <person name="Kallberg Y."/>
            <person name="Tangrot J."/>
            <person name="Rosling A."/>
        </authorList>
    </citation>
    <scope>NUCLEOTIDE SEQUENCE</scope>
    <source>
        <strain evidence="2">FL130A</strain>
    </source>
</reference>
<proteinExistence type="predicted"/>
<dbReference type="EMBL" id="CAJVPS010027633">
    <property type="protein sequence ID" value="CAG8724489.1"/>
    <property type="molecule type" value="Genomic_DNA"/>
</dbReference>
<feature type="region of interest" description="Disordered" evidence="1">
    <location>
        <begin position="1"/>
        <end position="33"/>
    </location>
</feature>
<keyword evidence="3" id="KW-1185">Reference proteome</keyword>
<dbReference type="AlphaFoldDB" id="A0A9N9I803"/>
<gene>
    <name evidence="2" type="ORF">ALEPTO_LOCUS12387</name>
</gene>
<dbReference type="OrthoDB" id="376826at2759"/>